<evidence type="ECO:0000256" key="6">
    <source>
        <dbReference type="ARBA" id="ARBA00023136"/>
    </source>
</evidence>
<dbReference type="InterPro" id="IPR001770">
    <property type="entry name" value="G-protein_gamma"/>
</dbReference>
<dbReference type="SMART" id="SM01224">
    <property type="entry name" value="G_gamma"/>
    <property type="match status" value="1"/>
</dbReference>
<keyword evidence="6 10" id="KW-0472">Membrane</keyword>
<evidence type="ECO:0000256" key="7">
    <source>
        <dbReference type="ARBA" id="ARBA00023224"/>
    </source>
</evidence>
<dbReference type="FunFam" id="4.10.260.10:FF:000001">
    <property type="entry name" value="Guanine nucleotide-binding protein subunit gamma"/>
    <property type="match status" value="1"/>
</dbReference>
<comment type="subunit">
    <text evidence="10">G proteins are composed of 3 units; alpha, beta and gamma.</text>
</comment>
<keyword evidence="7 10" id="KW-0807">Transducer</keyword>
<dbReference type="GO" id="GO:0007186">
    <property type="term" value="P:G protein-coupled receptor signaling pathway"/>
    <property type="evidence" value="ECO:0007669"/>
    <property type="project" value="InterPro"/>
</dbReference>
<feature type="non-terminal residue" evidence="12">
    <location>
        <position position="1"/>
    </location>
</feature>
<evidence type="ECO:0000313" key="12">
    <source>
        <dbReference type="EMBL" id="RXM95851.1"/>
    </source>
</evidence>
<dbReference type="SMART" id="SM00224">
    <property type="entry name" value="GGL"/>
    <property type="match status" value="1"/>
</dbReference>
<evidence type="ECO:0000256" key="10">
    <source>
        <dbReference type="RuleBase" id="RU004973"/>
    </source>
</evidence>
<dbReference type="InterPro" id="IPR019265">
    <property type="entry name" value="RTRAF"/>
</dbReference>
<dbReference type="AlphaFoldDB" id="A0A444V604"/>
<evidence type="ECO:0000313" key="13">
    <source>
        <dbReference type="Proteomes" id="UP000289886"/>
    </source>
</evidence>
<sequence length="328" mass="36940">TSISMASNNTASIAQARKLVEQLKMEANIDRIKVSKAAADLMSYCEAHAKEDPLLSPVPASENPFREKKFFCAILAGEAAVPFSDPQRAANRTDFSSPVFPLTCLSDETEFRNFIVWLEDQKIRHYKIEDRGNLRNIHSPEWPKHFERYLQDVASPFTVLERQEAVDWLLSLAVRFEYGDNADKYKNCQPHAAVDNTRTQSDPLIHLDINNPDFKAGVLALANLLQIQRHDDYLVMLKAIRILVQERLTQEAIAKAGRSKEGLPVALEKHLLGFDTGDATLNEAAAILRLLHIEELRDLQTRINEAIVAVQAIIADPKTDHRLGKVGR</sequence>
<dbReference type="CDD" id="cd00068">
    <property type="entry name" value="GGL"/>
    <property type="match status" value="1"/>
</dbReference>
<keyword evidence="8 10" id="KW-0449">Lipoprotein</keyword>
<comment type="similarity">
    <text evidence="2 10">Belongs to the G protein gamma family.</text>
</comment>
<dbReference type="Pfam" id="PF10036">
    <property type="entry name" value="RLL"/>
    <property type="match status" value="1"/>
</dbReference>
<evidence type="ECO:0000256" key="9">
    <source>
        <dbReference type="ARBA" id="ARBA00023289"/>
    </source>
</evidence>
<keyword evidence="5" id="KW-0488">Methylation</keyword>
<evidence type="ECO:0000256" key="3">
    <source>
        <dbReference type="ARBA" id="ARBA00008602"/>
    </source>
</evidence>
<reference evidence="12 13" key="1">
    <citation type="submission" date="2019-01" db="EMBL/GenBank/DDBJ databases">
        <title>Draft Genome and Complete Hox-Cluster Characterization of the Sterlet Sturgeon (Acipenser ruthenus).</title>
        <authorList>
            <person name="Wei Q."/>
        </authorList>
    </citation>
    <scope>NUCLEOTIDE SEQUENCE [LARGE SCALE GENOMIC DNA]</scope>
    <source>
        <strain evidence="12">WHYD16114868_AA</strain>
        <tissue evidence="12">Blood</tissue>
    </source>
</reference>
<dbReference type="Gene3D" id="4.10.260.10">
    <property type="entry name" value="Transducin (heterotrimeric G protein), gamma chain"/>
    <property type="match status" value="1"/>
</dbReference>
<dbReference type="SUPFAM" id="SSF48670">
    <property type="entry name" value="Transducin (heterotrimeric G protein), gamma chain"/>
    <property type="match status" value="1"/>
</dbReference>
<proteinExistence type="inferred from homology"/>
<evidence type="ECO:0000259" key="11">
    <source>
        <dbReference type="PROSITE" id="PS50058"/>
    </source>
</evidence>
<feature type="domain" description="G protein gamma" evidence="11">
    <location>
        <begin position="9"/>
        <end position="75"/>
    </location>
</feature>
<dbReference type="PANTHER" id="PTHR15924">
    <property type="entry name" value="CLE"/>
    <property type="match status" value="1"/>
</dbReference>
<keyword evidence="4 10" id="KW-1003">Cell membrane</keyword>
<evidence type="ECO:0000256" key="1">
    <source>
        <dbReference type="ARBA" id="ARBA00004342"/>
    </source>
</evidence>
<dbReference type="InterPro" id="IPR036284">
    <property type="entry name" value="GGL_sf"/>
</dbReference>
<keyword evidence="13" id="KW-1185">Reference proteome</keyword>
<dbReference type="GO" id="GO:0005834">
    <property type="term" value="C:heterotrimeric G-protein complex"/>
    <property type="evidence" value="ECO:0007669"/>
    <property type="project" value="InterPro"/>
</dbReference>
<evidence type="ECO:0000256" key="4">
    <source>
        <dbReference type="ARBA" id="ARBA00022475"/>
    </source>
</evidence>
<evidence type="ECO:0000256" key="5">
    <source>
        <dbReference type="ARBA" id="ARBA00022481"/>
    </source>
</evidence>
<organism evidence="12 13">
    <name type="scientific">Acipenser ruthenus</name>
    <name type="common">Sterlet sturgeon</name>
    <dbReference type="NCBI Taxonomy" id="7906"/>
    <lineage>
        <taxon>Eukaryota</taxon>
        <taxon>Metazoa</taxon>
        <taxon>Chordata</taxon>
        <taxon>Craniata</taxon>
        <taxon>Vertebrata</taxon>
        <taxon>Euteleostomi</taxon>
        <taxon>Actinopterygii</taxon>
        <taxon>Chondrostei</taxon>
        <taxon>Acipenseriformes</taxon>
        <taxon>Acipenseridae</taxon>
        <taxon>Acipenser</taxon>
    </lineage>
</organism>
<dbReference type="Pfam" id="PF00631">
    <property type="entry name" value="G-gamma"/>
    <property type="match status" value="1"/>
</dbReference>
<comment type="function">
    <text evidence="10">Guanine nucleotide-binding proteins (G proteins) are involved as a modulator or transducer in various transmembrane signaling systems. The beta and gamma chains are required for the GTPase activity, for replacement of GDP by GTP, and for G protein-effector interaction.</text>
</comment>
<dbReference type="Proteomes" id="UP000289886">
    <property type="component" value="Unassembled WGS sequence"/>
</dbReference>
<evidence type="ECO:0000256" key="8">
    <source>
        <dbReference type="ARBA" id="ARBA00023288"/>
    </source>
</evidence>
<dbReference type="InterPro" id="IPR015898">
    <property type="entry name" value="G-protein_gamma-like_dom"/>
</dbReference>
<protein>
    <recommendedName>
        <fullName evidence="10">Guanine nucleotide-binding protein subunit gamma</fullName>
    </recommendedName>
</protein>
<dbReference type="EMBL" id="SCEB01002048">
    <property type="protein sequence ID" value="RXM95851.1"/>
    <property type="molecule type" value="Genomic_DNA"/>
</dbReference>
<keyword evidence="9" id="KW-0636">Prenylation</keyword>
<gene>
    <name evidence="12" type="ORF">EOD39_16391</name>
</gene>
<dbReference type="GO" id="GO:0031681">
    <property type="term" value="F:G-protein beta-subunit binding"/>
    <property type="evidence" value="ECO:0007669"/>
    <property type="project" value="InterPro"/>
</dbReference>
<name>A0A444V604_ACIRT</name>
<dbReference type="PROSITE" id="PS50058">
    <property type="entry name" value="G_PROTEIN_GAMMA"/>
    <property type="match status" value="1"/>
</dbReference>
<comment type="caution">
    <text evidence="12">The sequence shown here is derived from an EMBL/GenBank/DDBJ whole genome shotgun (WGS) entry which is preliminary data.</text>
</comment>
<dbReference type="PRINTS" id="PR00321">
    <property type="entry name" value="GPROTEING"/>
</dbReference>
<comment type="similarity">
    <text evidence="3">Belongs to the RTRAF family.</text>
</comment>
<comment type="subcellular location">
    <subcellularLocation>
        <location evidence="1 10">Cell membrane</location>
        <topology evidence="1 10">Lipid-anchor</topology>
        <orientation evidence="1 10">Cytoplasmic side</orientation>
    </subcellularLocation>
</comment>
<evidence type="ECO:0000256" key="2">
    <source>
        <dbReference type="ARBA" id="ARBA00007431"/>
    </source>
</evidence>
<accession>A0A444V604</accession>